<feature type="transmembrane region" description="Helical" evidence="2">
    <location>
        <begin position="178"/>
        <end position="203"/>
    </location>
</feature>
<dbReference type="InterPro" id="IPR001932">
    <property type="entry name" value="PPM-type_phosphatase-like_dom"/>
</dbReference>
<feature type="transmembrane region" description="Helical" evidence="2">
    <location>
        <begin position="129"/>
        <end position="146"/>
    </location>
</feature>
<keyword evidence="2" id="KW-0472">Membrane</keyword>
<dbReference type="Pfam" id="PF19732">
    <property type="entry name" value="SpoIIE_N"/>
    <property type="match status" value="1"/>
</dbReference>
<dbReference type="SMART" id="SM00331">
    <property type="entry name" value="PP2C_SIG"/>
    <property type="match status" value="1"/>
</dbReference>
<keyword evidence="1" id="KW-0378">Hydrolase</keyword>
<comment type="caution">
    <text evidence="4">The sequence shown here is derived from an EMBL/GenBank/DDBJ whole genome shotgun (WGS) entry which is preliminary data.</text>
</comment>
<reference evidence="4" key="1">
    <citation type="journal article" date="2015" name="Proc. Natl. Acad. Sci. U.S.A.">
        <title>Networks of energetic and metabolic interactions define dynamics in microbial communities.</title>
        <authorList>
            <person name="Embree M."/>
            <person name="Liu J.K."/>
            <person name="Al-Bassam M.M."/>
            <person name="Zengler K."/>
        </authorList>
    </citation>
    <scope>NUCLEOTIDE SEQUENCE</scope>
</reference>
<evidence type="ECO:0000256" key="2">
    <source>
        <dbReference type="SAM" id="Phobius"/>
    </source>
</evidence>
<dbReference type="PANTHER" id="PTHR43156:SF2">
    <property type="entry name" value="STAGE II SPORULATION PROTEIN E"/>
    <property type="match status" value="1"/>
</dbReference>
<feature type="domain" description="PPM-type phosphatase" evidence="3">
    <location>
        <begin position="625"/>
        <end position="835"/>
    </location>
</feature>
<feature type="transmembrane region" description="Helical" evidence="2">
    <location>
        <begin position="283"/>
        <end position="301"/>
    </location>
</feature>
<organism evidence="4">
    <name type="scientific">hydrocarbon metagenome</name>
    <dbReference type="NCBI Taxonomy" id="938273"/>
    <lineage>
        <taxon>unclassified sequences</taxon>
        <taxon>metagenomes</taxon>
        <taxon>ecological metagenomes</taxon>
    </lineage>
</organism>
<dbReference type="PROSITE" id="PS51746">
    <property type="entry name" value="PPM_2"/>
    <property type="match status" value="1"/>
</dbReference>
<feature type="transmembrane region" description="Helical" evidence="2">
    <location>
        <begin position="153"/>
        <end position="172"/>
    </location>
</feature>
<dbReference type="SUPFAM" id="SSF81606">
    <property type="entry name" value="PP2C-like"/>
    <property type="match status" value="1"/>
</dbReference>
<dbReference type="GO" id="GO:0004722">
    <property type="term" value="F:protein serine/threonine phosphatase activity"/>
    <property type="evidence" value="ECO:0007669"/>
    <property type="project" value="InterPro"/>
</dbReference>
<evidence type="ECO:0000313" key="4">
    <source>
        <dbReference type="EMBL" id="KUG05213.1"/>
    </source>
</evidence>
<dbReference type="InterPro" id="IPR014221">
    <property type="entry name" value="SpoII_E"/>
</dbReference>
<dbReference type="EMBL" id="LNQE01001824">
    <property type="protein sequence ID" value="KUG05213.1"/>
    <property type="molecule type" value="Genomic_DNA"/>
</dbReference>
<dbReference type="Gene3D" id="3.60.40.10">
    <property type="entry name" value="PPM-type phosphatase domain"/>
    <property type="match status" value="1"/>
</dbReference>
<proteinExistence type="predicted"/>
<dbReference type="Pfam" id="PF07228">
    <property type="entry name" value="SpoIIE"/>
    <property type="match status" value="1"/>
</dbReference>
<dbReference type="InterPro" id="IPR052016">
    <property type="entry name" value="Bact_Sigma-Reg"/>
</dbReference>
<dbReference type="NCBIfam" id="TIGR02865">
    <property type="entry name" value="spore_II_E"/>
    <property type="match status" value="1"/>
</dbReference>
<feature type="transmembrane region" description="Helical" evidence="2">
    <location>
        <begin position="71"/>
        <end position="95"/>
    </location>
</feature>
<sequence length="839" mass="92637">MDIKQLEMGGLKTMERIEVYPYHRMKEAPARRWLEKKRELIKSIKQSKPGQWIPYQVNLAQVWKVLLTTEVLVLSVMSFIMARASVLGELLPFMFAFTAAFSRKRPVTGIAMAAGAAAGLIGSSTGINIYVNIITLIVLVSLINHIKLPTDKYWWGIPFICVATIFLVKSLFQLKSGISFYGEMVVIFESLIAGILTFVFMVASDTIKKRKALSLFALEDVAAFLIIGIGLIMGINGLELAGLSLSSILCRLGILAAAFLWGPGQATMVGVMVGLTPSITSSQFTLSVGLYTISGLLAGLFRNLGKLGIIIGFMLGTMAFSLFIPETHQTVLGIWETAIACLVFFFLPESFNNTVSRVPALTILANREGSLPMAADCLKTEAIGRIRGFARVFDEIAGTLEGPGKKSSMGQETSYLNYLYDEISSGFCHQCLHYEKCWEKYCYKTSKEILDLFTIAEKAGSIAYEDCSPDFRRSCLYSRDIVNLINYLFASLRLNEYWKNRLDESCSMITRQIQGISRVIENLADDYDDNTVIDYTLKEKIKKDLKKMNIKLIDVTPIKTASAQLYVKIIMNSCSDGQYCENHVVPAVSAALGEKVEVSDKNCPCFMGKGNCEFVLSRACTYKVTTGVAQIGKETVCGDNYTIASLQESKELIALSDGMGVGEEACAQSRSAVRMLETLLEAGFDKSVALNTINSTLLLRSSRENFATLDIAMIDLFSAEVDFIKTGSVPSFLKRGSQVEVISASSLPIGIVENMDIFTDSRRMIARDLLVMISDGVLDLSTSNPNEDSTAWIQELLKMVESKNPQLIAEMIVNRALSMCRGKPHDDMTVICTYLDLNL</sequence>
<protein>
    <submittedName>
        <fullName evidence="4">Stage ii sporulation serine phosphatase for sigma-f activation (Spoiie)</fullName>
    </submittedName>
</protein>
<name>A0A0W8E9M8_9ZZZZ</name>
<dbReference type="AlphaFoldDB" id="A0A0W8E9M8"/>
<keyword evidence="2" id="KW-1133">Transmembrane helix</keyword>
<dbReference type="InterPro" id="IPR045768">
    <property type="entry name" value="SpoIIE_N"/>
</dbReference>
<keyword evidence="2" id="KW-0812">Transmembrane</keyword>
<feature type="transmembrane region" description="Helical" evidence="2">
    <location>
        <begin position="307"/>
        <end position="324"/>
    </location>
</feature>
<gene>
    <name evidence="4" type="ORF">ASZ90_017399</name>
</gene>
<evidence type="ECO:0000256" key="1">
    <source>
        <dbReference type="ARBA" id="ARBA00022801"/>
    </source>
</evidence>
<dbReference type="PANTHER" id="PTHR43156">
    <property type="entry name" value="STAGE II SPORULATION PROTEIN E-RELATED"/>
    <property type="match status" value="1"/>
</dbReference>
<feature type="transmembrane region" description="Helical" evidence="2">
    <location>
        <begin position="215"/>
        <end position="235"/>
    </location>
</feature>
<accession>A0A0W8E9M8</accession>
<dbReference type="InterPro" id="IPR036457">
    <property type="entry name" value="PPM-type-like_dom_sf"/>
</dbReference>
<evidence type="ECO:0000259" key="3">
    <source>
        <dbReference type="PROSITE" id="PS51746"/>
    </source>
</evidence>